<organism evidence="9 10">
    <name type="scientific">Leptospira inadai serovar Lyme</name>
    <dbReference type="NCBI Taxonomy" id="293084"/>
    <lineage>
        <taxon>Bacteria</taxon>
        <taxon>Pseudomonadati</taxon>
        <taxon>Spirochaetota</taxon>
        <taxon>Spirochaetia</taxon>
        <taxon>Leptospirales</taxon>
        <taxon>Leptospiraceae</taxon>
        <taxon>Leptospira</taxon>
    </lineage>
</organism>
<dbReference type="GO" id="GO:0032259">
    <property type="term" value="P:methylation"/>
    <property type="evidence" value="ECO:0007669"/>
    <property type="project" value="UniProtKB-KW"/>
</dbReference>
<comment type="caution">
    <text evidence="9">The sequence shown here is derived from an EMBL/GenBank/DDBJ whole genome shotgun (WGS) entry which is preliminary data.</text>
</comment>
<dbReference type="InterPro" id="IPR036974">
    <property type="entry name" value="PUA_sf"/>
</dbReference>
<dbReference type="Gene3D" id="3.40.50.150">
    <property type="entry name" value="Vaccinia Virus protein VP39"/>
    <property type="match status" value="1"/>
</dbReference>
<evidence type="ECO:0000256" key="1">
    <source>
        <dbReference type="ARBA" id="ARBA00004496"/>
    </source>
</evidence>
<dbReference type="Pfam" id="PF17785">
    <property type="entry name" value="PUA_3"/>
    <property type="match status" value="1"/>
</dbReference>
<dbReference type="PANTHER" id="PTHR42873:SF1">
    <property type="entry name" value="S-ADENOSYLMETHIONINE-DEPENDENT METHYLTRANSFERASE DOMAIN-CONTAINING PROTEIN"/>
    <property type="match status" value="1"/>
</dbReference>
<evidence type="ECO:0000256" key="3">
    <source>
        <dbReference type="ARBA" id="ARBA00022603"/>
    </source>
</evidence>
<gene>
    <name evidence="9" type="ORF">BES34_008070</name>
</gene>
<dbReference type="InterPro" id="IPR015947">
    <property type="entry name" value="PUA-like_sf"/>
</dbReference>
<dbReference type="CDD" id="cd11572">
    <property type="entry name" value="RlmI_M_like"/>
    <property type="match status" value="1"/>
</dbReference>
<dbReference type="Pfam" id="PF10672">
    <property type="entry name" value="Methyltrans_SAM"/>
    <property type="match status" value="1"/>
</dbReference>
<evidence type="ECO:0000256" key="2">
    <source>
        <dbReference type="ARBA" id="ARBA00022490"/>
    </source>
</evidence>
<dbReference type="Gene3D" id="3.30.750.80">
    <property type="entry name" value="RNA methyltransferase domain (HRMD) like"/>
    <property type="match status" value="1"/>
</dbReference>
<dbReference type="RefSeq" id="WP_010417809.1">
    <property type="nucleotide sequence ID" value="NZ_MCRM02000006.1"/>
</dbReference>
<name>A0ABX4YJX2_9LEPT</name>
<reference evidence="9" key="1">
    <citation type="submission" date="2018-01" db="EMBL/GenBank/DDBJ databases">
        <title>Genomic characterization of Leptospira inadai serogroup Lyme isolated from captured rat in Brazil and comparative analysis with human reference strain.</title>
        <authorList>
            <person name="Moreno L.Z."/>
            <person name="Loureiro A.P."/>
            <person name="Miraglia F."/>
            <person name="Kremer F.S."/>
            <person name="Eslabao M.R."/>
            <person name="Dellagostin O.A."/>
            <person name="Lilenbaum W."/>
            <person name="Moreno A.M."/>
        </authorList>
    </citation>
    <scope>NUCLEOTIDE SEQUENCE [LARGE SCALE GENOMIC DNA]</scope>
    <source>
        <strain evidence="9">M34/99</strain>
    </source>
</reference>
<dbReference type="Gene3D" id="2.30.130.10">
    <property type="entry name" value="PUA domain"/>
    <property type="match status" value="1"/>
</dbReference>
<dbReference type="CDD" id="cd02440">
    <property type="entry name" value="AdoMet_MTases"/>
    <property type="match status" value="1"/>
</dbReference>
<comment type="similarity">
    <text evidence="6">Belongs to the methyltransferase superfamily. RlmI family.</text>
</comment>
<evidence type="ECO:0000259" key="8">
    <source>
        <dbReference type="Pfam" id="PF17785"/>
    </source>
</evidence>
<evidence type="ECO:0000256" key="6">
    <source>
        <dbReference type="ARBA" id="ARBA00038091"/>
    </source>
</evidence>
<keyword evidence="5" id="KW-0949">S-adenosyl-L-methionine</keyword>
<dbReference type="PANTHER" id="PTHR42873">
    <property type="entry name" value="RIBOSOMAL RNA LARGE SUBUNIT METHYLTRANSFERASE"/>
    <property type="match status" value="1"/>
</dbReference>
<dbReference type="InterPro" id="IPR019614">
    <property type="entry name" value="SAM-dep_methyl-trfase"/>
</dbReference>
<feature type="domain" description="RlmI-like PUA" evidence="8">
    <location>
        <begin position="9"/>
        <end position="71"/>
    </location>
</feature>
<dbReference type="Proteomes" id="UP000094669">
    <property type="component" value="Unassembled WGS sequence"/>
</dbReference>
<keyword evidence="2" id="KW-0963">Cytoplasm</keyword>
<dbReference type="SUPFAM" id="SSF53335">
    <property type="entry name" value="S-adenosyl-L-methionine-dependent methyltransferases"/>
    <property type="match status" value="1"/>
</dbReference>
<evidence type="ECO:0000256" key="5">
    <source>
        <dbReference type="ARBA" id="ARBA00022691"/>
    </source>
</evidence>
<protein>
    <submittedName>
        <fullName evidence="9">SAM-dependent methyltransferase</fullName>
    </submittedName>
</protein>
<evidence type="ECO:0000259" key="7">
    <source>
        <dbReference type="Pfam" id="PF10672"/>
    </source>
</evidence>
<dbReference type="InterPro" id="IPR041532">
    <property type="entry name" value="RlmI-like_PUA"/>
</dbReference>
<keyword evidence="10" id="KW-1185">Reference proteome</keyword>
<dbReference type="SUPFAM" id="SSF88697">
    <property type="entry name" value="PUA domain-like"/>
    <property type="match status" value="1"/>
</dbReference>
<dbReference type="GO" id="GO:0008168">
    <property type="term" value="F:methyltransferase activity"/>
    <property type="evidence" value="ECO:0007669"/>
    <property type="project" value="UniProtKB-KW"/>
</dbReference>
<keyword evidence="3 9" id="KW-0489">Methyltransferase</keyword>
<dbReference type="InterPro" id="IPR029063">
    <property type="entry name" value="SAM-dependent_MTases_sf"/>
</dbReference>
<comment type="subcellular location">
    <subcellularLocation>
        <location evidence="1">Cytoplasm</location>
    </subcellularLocation>
</comment>
<evidence type="ECO:0000256" key="4">
    <source>
        <dbReference type="ARBA" id="ARBA00022679"/>
    </source>
</evidence>
<evidence type="ECO:0000313" key="9">
    <source>
        <dbReference type="EMBL" id="PNV75579.1"/>
    </source>
</evidence>
<accession>A0ABX4YJX2</accession>
<feature type="domain" description="S-adenosylmethionine-dependent methyltransferase" evidence="7">
    <location>
        <begin position="170"/>
        <end position="352"/>
    </location>
</feature>
<sequence length="421" mass="47360">MFHPVRRYQLNKSSEAILRSGHPWILTGNISSAASVFKDGDWLRLVSGLNEVLGFGIYSAYGPIGIRILQRGGEFSLSTLRNTLLSALEKRKHLRSVTDAYRILHGENDEIPGITVDKYANTWVVQIYSKSLYRLARLVTRLLYSASDLVDESKPARILLISPHRTGDAPISAPRFLRGSSPLPFEEKITIKDLTFKVKIPGQKGGLFLDVRNLRIALLEKKELAQDRNCLHLFCHTGLTSLCMQSGGARSVVSIDGSRESLSEFASQLTDVVPENAFEQKNAKVSIGIHELIRADLFKAWDFLERRKFELIVLDPPNLAPTQASIPSAKKAYRALIIKSLEHLEPGGDLVFLSCSGRIPEKEFEKIGRESMASQGWNYKNLVRLSPEPDHPIRKEFPEGSYFKVHLYLNVNRLKSYTSTE</sequence>
<keyword evidence="4" id="KW-0808">Transferase</keyword>
<dbReference type="EMBL" id="MCRM02000006">
    <property type="protein sequence ID" value="PNV75579.1"/>
    <property type="molecule type" value="Genomic_DNA"/>
</dbReference>
<proteinExistence type="inferred from homology"/>
<evidence type="ECO:0000313" key="10">
    <source>
        <dbReference type="Proteomes" id="UP000094669"/>
    </source>
</evidence>